<feature type="domain" description="AB hydrolase-1" evidence="1">
    <location>
        <begin position="33"/>
        <end position="287"/>
    </location>
</feature>
<keyword evidence="3" id="KW-1185">Reference proteome</keyword>
<dbReference type="AlphaFoldDB" id="A0A316UV13"/>
<dbReference type="EMBL" id="KZ819666">
    <property type="protein sequence ID" value="PWN28171.1"/>
    <property type="molecule type" value="Genomic_DNA"/>
</dbReference>
<dbReference type="SUPFAM" id="SSF53474">
    <property type="entry name" value="alpha/beta-Hydrolases"/>
    <property type="match status" value="1"/>
</dbReference>
<name>A0A316UV13_9BASI</name>
<evidence type="ECO:0000313" key="2">
    <source>
        <dbReference type="EMBL" id="PWN28171.1"/>
    </source>
</evidence>
<dbReference type="GO" id="GO:0016787">
    <property type="term" value="F:hydrolase activity"/>
    <property type="evidence" value="ECO:0007669"/>
    <property type="project" value="UniProtKB-KW"/>
</dbReference>
<organism evidence="2 3">
    <name type="scientific">Jaminaea rosea</name>
    <dbReference type="NCBI Taxonomy" id="1569628"/>
    <lineage>
        <taxon>Eukaryota</taxon>
        <taxon>Fungi</taxon>
        <taxon>Dikarya</taxon>
        <taxon>Basidiomycota</taxon>
        <taxon>Ustilaginomycotina</taxon>
        <taxon>Exobasidiomycetes</taxon>
        <taxon>Microstromatales</taxon>
        <taxon>Microstromatales incertae sedis</taxon>
        <taxon>Jaminaea</taxon>
    </lineage>
</organism>
<evidence type="ECO:0000259" key="1">
    <source>
        <dbReference type="Pfam" id="PF12697"/>
    </source>
</evidence>
<dbReference type="InterPro" id="IPR029058">
    <property type="entry name" value="AB_hydrolase_fold"/>
</dbReference>
<reference evidence="2 3" key="1">
    <citation type="journal article" date="2018" name="Mol. Biol. Evol.">
        <title>Broad Genomic Sampling Reveals a Smut Pathogenic Ancestry of the Fungal Clade Ustilaginomycotina.</title>
        <authorList>
            <person name="Kijpornyongpan T."/>
            <person name="Mondo S.J."/>
            <person name="Barry K."/>
            <person name="Sandor L."/>
            <person name="Lee J."/>
            <person name="Lipzen A."/>
            <person name="Pangilinan J."/>
            <person name="LaButti K."/>
            <person name="Hainaut M."/>
            <person name="Henrissat B."/>
            <person name="Grigoriev I.V."/>
            <person name="Spatafora J.W."/>
            <person name="Aime M.C."/>
        </authorList>
    </citation>
    <scope>NUCLEOTIDE SEQUENCE [LARGE SCALE GENOMIC DNA]</scope>
    <source>
        <strain evidence="2 3">MCA 5214</strain>
    </source>
</reference>
<dbReference type="Gene3D" id="3.40.50.1820">
    <property type="entry name" value="alpha/beta hydrolase"/>
    <property type="match status" value="1"/>
</dbReference>
<dbReference type="PANTHER" id="PTHR43689:SF8">
    <property type="entry name" value="ALPHA_BETA-HYDROLASES SUPERFAMILY PROTEIN"/>
    <property type="match status" value="1"/>
</dbReference>
<dbReference type="Proteomes" id="UP000245884">
    <property type="component" value="Unassembled WGS sequence"/>
</dbReference>
<keyword evidence="2" id="KW-0378">Hydrolase</keyword>
<dbReference type="OrthoDB" id="6431331at2759"/>
<dbReference type="Pfam" id="PF12697">
    <property type="entry name" value="Abhydrolase_6"/>
    <property type="match status" value="1"/>
</dbReference>
<accession>A0A316UV13</accession>
<sequence length="297" mass="32594">MLLDKTFDCSGWEIHYKIIESSPALAHSAQQTLVVVHGTPWSSIVFDAISAALLASTPNLHILLYDLPGYGQSQYYSGAQQFRDFDGDTSVAFQATALVALLEETRISNPLVVAHDIAGAIVLRAHTLHSLELKSLLLMDTNTVLPWGDGFYKLVRANPSVFLDMPPQIHEGVVRSVIRSACHHTVPQQMEDALAAPWLGAEGQRNFVRQIAQANDADVQEMLDCRAYEGKVTCAVKVLWGEVDGWIPRGKMETLVEMLGTARCGEGLVIVPEAGHLLMIDQPERVALEVGEWVRSA</sequence>
<protein>
    <submittedName>
        <fullName evidence="2">Alpha/beta-hydrolase</fullName>
    </submittedName>
</protein>
<dbReference type="RefSeq" id="XP_025362783.1">
    <property type="nucleotide sequence ID" value="XM_025503635.1"/>
</dbReference>
<proteinExistence type="predicted"/>
<evidence type="ECO:0000313" key="3">
    <source>
        <dbReference type="Proteomes" id="UP000245884"/>
    </source>
</evidence>
<dbReference type="GeneID" id="37025458"/>
<dbReference type="STRING" id="1569628.A0A316UV13"/>
<gene>
    <name evidence="2" type="ORF">BDZ90DRAFT_164330</name>
</gene>
<dbReference type="InterPro" id="IPR000073">
    <property type="entry name" value="AB_hydrolase_1"/>
</dbReference>
<dbReference type="PANTHER" id="PTHR43689">
    <property type="entry name" value="HYDROLASE"/>
    <property type="match status" value="1"/>
</dbReference>